<reference evidence="1 2" key="1">
    <citation type="submission" date="2015-09" db="EMBL/GenBank/DDBJ databases">
        <title>Trachymyrmex zeteki WGS genome.</title>
        <authorList>
            <person name="Nygaard S."/>
            <person name="Hu H."/>
            <person name="Boomsma J."/>
            <person name="Zhang G."/>
        </authorList>
    </citation>
    <scope>NUCLEOTIDE SEQUENCE [LARGE SCALE GENOMIC DNA]</scope>
    <source>
        <strain evidence="1">Tzet28-1</strain>
        <tissue evidence="1">Whole body</tissue>
    </source>
</reference>
<accession>A0A151XHP0</accession>
<dbReference type="Proteomes" id="UP000075809">
    <property type="component" value="Unassembled WGS sequence"/>
</dbReference>
<sequence length="69" mass="8538">MDFWRYVRGFDFVSLCLCETWMEEKGFSRLNCRIPRTHFQEHFWECNFARKEGKRGRAREGFVIEKRRG</sequence>
<protein>
    <submittedName>
        <fullName evidence="1">Uncharacterized protein</fullName>
    </submittedName>
</protein>
<name>A0A151XHP0_9HYME</name>
<dbReference type="AlphaFoldDB" id="A0A151XHP0"/>
<proteinExistence type="predicted"/>
<gene>
    <name evidence="1" type="ORF">ALC60_01014</name>
</gene>
<dbReference type="STRING" id="64791.A0A151XHP0"/>
<keyword evidence="2" id="KW-1185">Reference proteome</keyword>
<evidence type="ECO:0000313" key="1">
    <source>
        <dbReference type="EMBL" id="KYQ59919.1"/>
    </source>
</evidence>
<dbReference type="EMBL" id="KQ982116">
    <property type="protein sequence ID" value="KYQ59919.1"/>
    <property type="molecule type" value="Genomic_DNA"/>
</dbReference>
<evidence type="ECO:0000313" key="2">
    <source>
        <dbReference type="Proteomes" id="UP000075809"/>
    </source>
</evidence>
<organism evidence="1 2">
    <name type="scientific">Mycetomoellerius zeteki</name>
    <dbReference type="NCBI Taxonomy" id="64791"/>
    <lineage>
        <taxon>Eukaryota</taxon>
        <taxon>Metazoa</taxon>
        <taxon>Ecdysozoa</taxon>
        <taxon>Arthropoda</taxon>
        <taxon>Hexapoda</taxon>
        <taxon>Insecta</taxon>
        <taxon>Pterygota</taxon>
        <taxon>Neoptera</taxon>
        <taxon>Endopterygota</taxon>
        <taxon>Hymenoptera</taxon>
        <taxon>Apocrita</taxon>
        <taxon>Aculeata</taxon>
        <taxon>Formicoidea</taxon>
        <taxon>Formicidae</taxon>
        <taxon>Myrmicinae</taxon>
        <taxon>Mycetomoellerius</taxon>
    </lineage>
</organism>